<sequence>MISQRVFEVMRKKWLDDSSGGIGVIHWGNDLLKVQPLKEIWVRKKMGSVLICTRNARRIRERKESITVLLCGTSGCGKSTLSALLASRLGITTVIFTDSIRHMMRSFVDENQNPLLWSSTYHASEHLDPVAVSEAKAKRKAKK</sequence>
<keyword evidence="1" id="KW-0378">Hydrolase</keyword>
<name>A0A9K3J827_HELAN</name>
<keyword evidence="2" id="KW-1185">Reference proteome</keyword>
<dbReference type="PANTHER" id="PTHR33477:SF3">
    <property type="entry name" value="P-LOOP NTPASE DOMAIN-CONTAINING PROTEIN LPA1 HOMOLOG 1"/>
    <property type="match status" value="1"/>
</dbReference>
<protein>
    <submittedName>
        <fullName evidence="1">P-loop containing nucleoside triphosphate hydrolase</fullName>
    </submittedName>
</protein>
<dbReference type="Gramene" id="mRNA:HanXRQr2_Chr04g0170311">
    <property type="protein sequence ID" value="mRNA:HanXRQr2_Chr04g0170311"/>
    <property type="gene ID" value="HanXRQr2_Chr04g0170311"/>
</dbReference>
<organism evidence="1 2">
    <name type="scientific">Helianthus annuus</name>
    <name type="common">Common sunflower</name>
    <dbReference type="NCBI Taxonomy" id="4232"/>
    <lineage>
        <taxon>Eukaryota</taxon>
        <taxon>Viridiplantae</taxon>
        <taxon>Streptophyta</taxon>
        <taxon>Embryophyta</taxon>
        <taxon>Tracheophyta</taxon>
        <taxon>Spermatophyta</taxon>
        <taxon>Magnoliopsida</taxon>
        <taxon>eudicotyledons</taxon>
        <taxon>Gunneridae</taxon>
        <taxon>Pentapetalae</taxon>
        <taxon>asterids</taxon>
        <taxon>campanulids</taxon>
        <taxon>Asterales</taxon>
        <taxon>Asteraceae</taxon>
        <taxon>Asteroideae</taxon>
        <taxon>Heliantheae alliance</taxon>
        <taxon>Heliantheae</taxon>
        <taxon>Helianthus</taxon>
    </lineage>
</organism>
<comment type="caution">
    <text evidence="1">The sequence shown here is derived from an EMBL/GenBank/DDBJ whole genome shotgun (WGS) entry which is preliminary data.</text>
</comment>
<dbReference type="Gene3D" id="3.40.50.300">
    <property type="entry name" value="P-loop containing nucleotide triphosphate hydrolases"/>
    <property type="match status" value="1"/>
</dbReference>
<accession>A0A9K3J827</accession>
<reference evidence="1" key="2">
    <citation type="submission" date="2020-06" db="EMBL/GenBank/DDBJ databases">
        <title>Helianthus annuus Genome sequencing and assembly Release 2.</title>
        <authorList>
            <person name="Gouzy J."/>
            <person name="Langlade N."/>
            <person name="Munos S."/>
        </authorList>
    </citation>
    <scope>NUCLEOTIDE SEQUENCE</scope>
    <source>
        <tissue evidence="1">Leaves</tissue>
    </source>
</reference>
<dbReference type="EMBL" id="MNCJ02000319">
    <property type="protein sequence ID" value="KAF5810506.1"/>
    <property type="molecule type" value="Genomic_DNA"/>
</dbReference>
<dbReference type="PANTHER" id="PTHR33477">
    <property type="entry name" value="P-LOOP NTPASE DOMAIN-CONTAINING PROTEIN LPA1 HOMOLOG 1"/>
    <property type="match status" value="1"/>
</dbReference>
<reference evidence="1" key="1">
    <citation type="journal article" date="2017" name="Nature">
        <title>The sunflower genome provides insights into oil metabolism, flowering and Asterid evolution.</title>
        <authorList>
            <person name="Badouin H."/>
            <person name="Gouzy J."/>
            <person name="Grassa C.J."/>
            <person name="Murat F."/>
            <person name="Staton S.E."/>
            <person name="Cottret L."/>
            <person name="Lelandais-Briere C."/>
            <person name="Owens G.L."/>
            <person name="Carrere S."/>
            <person name="Mayjonade B."/>
            <person name="Legrand L."/>
            <person name="Gill N."/>
            <person name="Kane N.C."/>
            <person name="Bowers J.E."/>
            <person name="Hubner S."/>
            <person name="Bellec A."/>
            <person name="Berard A."/>
            <person name="Berges H."/>
            <person name="Blanchet N."/>
            <person name="Boniface M.C."/>
            <person name="Brunel D."/>
            <person name="Catrice O."/>
            <person name="Chaidir N."/>
            <person name="Claudel C."/>
            <person name="Donnadieu C."/>
            <person name="Faraut T."/>
            <person name="Fievet G."/>
            <person name="Helmstetter N."/>
            <person name="King M."/>
            <person name="Knapp S.J."/>
            <person name="Lai Z."/>
            <person name="Le Paslier M.C."/>
            <person name="Lippi Y."/>
            <person name="Lorenzon L."/>
            <person name="Mandel J.R."/>
            <person name="Marage G."/>
            <person name="Marchand G."/>
            <person name="Marquand E."/>
            <person name="Bret-Mestries E."/>
            <person name="Morien E."/>
            <person name="Nambeesan S."/>
            <person name="Nguyen T."/>
            <person name="Pegot-Espagnet P."/>
            <person name="Pouilly N."/>
            <person name="Raftis F."/>
            <person name="Sallet E."/>
            <person name="Schiex T."/>
            <person name="Thomas J."/>
            <person name="Vandecasteele C."/>
            <person name="Vares D."/>
            <person name="Vear F."/>
            <person name="Vautrin S."/>
            <person name="Crespi M."/>
            <person name="Mangin B."/>
            <person name="Burke J.M."/>
            <person name="Salse J."/>
            <person name="Munos S."/>
            <person name="Vincourt P."/>
            <person name="Rieseberg L.H."/>
            <person name="Langlade N.B."/>
        </authorList>
    </citation>
    <scope>NUCLEOTIDE SEQUENCE</scope>
    <source>
        <tissue evidence="1">Leaves</tissue>
    </source>
</reference>
<evidence type="ECO:0000313" key="2">
    <source>
        <dbReference type="Proteomes" id="UP000215914"/>
    </source>
</evidence>
<dbReference type="SUPFAM" id="SSF52540">
    <property type="entry name" value="P-loop containing nucleoside triphosphate hydrolases"/>
    <property type="match status" value="1"/>
</dbReference>
<gene>
    <name evidence="1" type="ORF">HanXRQr2_Chr04g0170311</name>
</gene>
<dbReference type="Pfam" id="PF13671">
    <property type="entry name" value="AAA_33"/>
    <property type="match status" value="1"/>
</dbReference>
<dbReference type="GO" id="GO:0016787">
    <property type="term" value="F:hydrolase activity"/>
    <property type="evidence" value="ECO:0007669"/>
    <property type="project" value="UniProtKB-KW"/>
</dbReference>
<evidence type="ECO:0000313" key="1">
    <source>
        <dbReference type="EMBL" id="KAF5810506.1"/>
    </source>
</evidence>
<dbReference type="InterPro" id="IPR027417">
    <property type="entry name" value="P-loop_NTPase"/>
</dbReference>
<dbReference type="AlphaFoldDB" id="A0A9K3J827"/>
<dbReference type="Proteomes" id="UP000215914">
    <property type="component" value="Unassembled WGS sequence"/>
</dbReference>
<proteinExistence type="predicted"/>